<evidence type="ECO:0000256" key="2">
    <source>
        <dbReference type="PROSITE-ProRule" id="PRU00289"/>
    </source>
</evidence>
<evidence type="ECO:0000259" key="5">
    <source>
        <dbReference type="PROSITE" id="PS50901"/>
    </source>
</evidence>
<feature type="compositionally biased region" description="Basic and acidic residues" evidence="3">
    <location>
        <begin position="211"/>
        <end position="221"/>
    </location>
</feature>
<accession>A0ABV6VI07</accession>
<comment type="caution">
    <text evidence="6">The sequence shown here is derived from an EMBL/GenBank/DDBJ whole genome shotgun (WGS) entry which is preliminary data.</text>
</comment>
<dbReference type="SUPFAM" id="SSF49879">
    <property type="entry name" value="SMAD/FHA domain"/>
    <property type="match status" value="1"/>
</dbReference>
<feature type="compositionally biased region" description="Gly residues" evidence="3">
    <location>
        <begin position="308"/>
        <end position="331"/>
    </location>
</feature>
<keyword evidence="7" id="KW-1185">Reference proteome</keyword>
<dbReference type="Gene3D" id="2.60.200.20">
    <property type="match status" value="1"/>
</dbReference>
<feature type="region of interest" description="Disordered" evidence="3">
    <location>
        <begin position="787"/>
        <end position="806"/>
    </location>
</feature>
<reference evidence="6 7" key="1">
    <citation type="submission" date="2024-09" db="EMBL/GenBank/DDBJ databases">
        <authorList>
            <person name="Lee S.D."/>
        </authorList>
    </citation>
    <scope>NUCLEOTIDE SEQUENCE [LARGE SCALE GENOMIC DNA]</scope>
    <source>
        <strain evidence="6 7">N1-1</strain>
    </source>
</reference>
<evidence type="ECO:0000256" key="3">
    <source>
        <dbReference type="SAM" id="MobiDB-lite"/>
    </source>
</evidence>
<dbReference type="PROSITE" id="PS50006">
    <property type="entry name" value="FHA_DOMAIN"/>
    <property type="match status" value="1"/>
</dbReference>
<organism evidence="6 7">
    <name type="scientific">Streptacidiphilus alkalitolerans</name>
    <dbReference type="NCBI Taxonomy" id="3342712"/>
    <lineage>
        <taxon>Bacteria</taxon>
        <taxon>Bacillati</taxon>
        <taxon>Actinomycetota</taxon>
        <taxon>Actinomycetes</taxon>
        <taxon>Kitasatosporales</taxon>
        <taxon>Streptomycetaceae</taxon>
        <taxon>Streptacidiphilus</taxon>
    </lineage>
</organism>
<evidence type="ECO:0000313" key="6">
    <source>
        <dbReference type="EMBL" id="MFC1413333.1"/>
    </source>
</evidence>
<dbReference type="InterPro" id="IPR050923">
    <property type="entry name" value="Cell_Proc_Reg/RNA_Proc"/>
</dbReference>
<feature type="compositionally biased region" description="Low complexity" evidence="3">
    <location>
        <begin position="287"/>
        <end position="298"/>
    </location>
</feature>
<keyword evidence="2" id="KW-0547">Nucleotide-binding</keyword>
<dbReference type="Pfam" id="PF00498">
    <property type="entry name" value="FHA"/>
    <property type="match status" value="1"/>
</dbReference>
<dbReference type="InterPro" id="IPR027417">
    <property type="entry name" value="P-loop_NTPase"/>
</dbReference>
<dbReference type="EMBL" id="JBHEZX010000016">
    <property type="protein sequence ID" value="MFC1413333.1"/>
    <property type="molecule type" value="Genomic_DNA"/>
</dbReference>
<gene>
    <name evidence="6" type="ORF">ACEZDG_29105</name>
</gene>
<feature type="binding site" evidence="2">
    <location>
        <begin position="688"/>
        <end position="695"/>
    </location>
    <ligand>
        <name>ATP</name>
        <dbReference type="ChEBI" id="CHEBI:30616"/>
    </ligand>
</feature>
<feature type="domain" description="FHA" evidence="4">
    <location>
        <begin position="135"/>
        <end position="185"/>
    </location>
</feature>
<evidence type="ECO:0000259" key="4">
    <source>
        <dbReference type="PROSITE" id="PS50006"/>
    </source>
</evidence>
<evidence type="ECO:0000313" key="7">
    <source>
        <dbReference type="Proteomes" id="UP001592582"/>
    </source>
</evidence>
<dbReference type="InterPro" id="IPR008984">
    <property type="entry name" value="SMAD_FHA_dom_sf"/>
</dbReference>
<dbReference type="SMART" id="SM00240">
    <property type="entry name" value="FHA"/>
    <property type="match status" value="1"/>
</dbReference>
<dbReference type="InterPro" id="IPR000253">
    <property type="entry name" value="FHA_dom"/>
</dbReference>
<feature type="region of interest" description="Disordered" evidence="3">
    <location>
        <begin position="287"/>
        <end position="340"/>
    </location>
</feature>
<dbReference type="RefSeq" id="WP_380515023.1">
    <property type="nucleotide sequence ID" value="NZ_JBHEZX010000016.1"/>
</dbReference>
<dbReference type="PROSITE" id="PS50901">
    <property type="entry name" value="FTSK"/>
    <property type="match status" value="1"/>
</dbReference>
<feature type="domain" description="FtsK" evidence="5">
    <location>
        <begin position="673"/>
        <end position="897"/>
    </location>
</feature>
<protein>
    <submittedName>
        <fullName evidence="6">FHA domain-containing protein</fullName>
    </submittedName>
</protein>
<dbReference type="Proteomes" id="UP001592582">
    <property type="component" value="Unassembled WGS sequence"/>
</dbReference>
<keyword evidence="2" id="KW-0067">ATP-binding</keyword>
<feature type="compositionally biased region" description="Low complexity" evidence="3">
    <location>
        <begin position="254"/>
        <end position="265"/>
    </location>
</feature>
<feature type="region of interest" description="Disordered" evidence="3">
    <location>
        <begin position="211"/>
        <end position="275"/>
    </location>
</feature>
<name>A0ABV6VI07_9ACTN</name>
<evidence type="ECO:0000256" key="1">
    <source>
        <dbReference type="ARBA" id="ARBA00022553"/>
    </source>
</evidence>
<keyword evidence="1" id="KW-0597">Phosphoprotein</keyword>
<dbReference type="PANTHER" id="PTHR23308">
    <property type="entry name" value="NUCLEAR INHIBITOR OF PROTEIN PHOSPHATASE-1"/>
    <property type="match status" value="1"/>
</dbReference>
<dbReference type="CDD" id="cd00060">
    <property type="entry name" value="FHA"/>
    <property type="match status" value="1"/>
</dbReference>
<feature type="compositionally biased region" description="Pro residues" evidence="3">
    <location>
        <begin position="243"/>
        <end position="252"/>
    </location>
</feature>
<proteinExistence type="predicted"/>
<sequence length="997" mass="101479">MQIRLSVLAARDGAPSARAQARGRVPAQIADVLVTAPAGTTLGAVAGALAGAVGARPGPRGSRSAGQVLLFAGDQRLDERSVLGHPPLLDGVVLRLDEPDPDHVAGAESPDSPAELRVVGGPDAGGIHLLLPGRVRVGRSAEADVPLDDPDVSRFHLALDVSADGRVTLADLGSTNGTALDGAPVGAEPLPLPPGAVVTLGESALRVALGERRAASSRRTDPSPSGLLPDGQGHLQLAARPDSGPPPAPGKPGGPTASGTGSSPIGKPPGGRAKSLLARGGERLLRGRSGSAGRAAEPAPAPPRPAGQGAGASGSAAGGSAVGGTGSGSGGATPPHGVRLPPARLAAAADAARWPDPAELLHTALGPGPRLWERGPEHPDALALRLGSLGPGAAPAVLDLRAAGSLGLTGPRARLTGLARALLAQLAVLHGPGTLELVLVAADPSRPAEARTEDWSWLHWLPQLRPGRGQPCRLLTAFDPEQALARLTELEATTAARPGGFTVLVVDGDPGGPEAAAVLATLLAHGPARGGVHLLLLAERPDLLPPGCGATAAVTGEVGTLLSLERPLPHLSASAPGGLGGLHRAAPARELVDGIALDAVSAAWAERLARALAPLREPDCTRRPGRGALPDTPRLLDLLGLDQVTPARLSGRWAELQVGTGTLPVAVVGSDREGPCGLELTDHLLIGGAAGSGRTELLRALLASLAVAERPDRLGFLLIEGRPSADPAAGLRPCAELPHVTDYVDGSDELRLLYAAQTLLGELDRREQLLQGRSFASWHAERALARLAPPRRPDDDYPSGYPAPGAPGGVPGGHLILDTAPPAHLVVVVDDHDELLLPGRERAALAAALDAVAVRGPRLGIQLAVSTGRPDRSSGTDLDEAAHLRIALRTDDARLSSLLIHVDDAATVPEDRPGRGWIRHIDGGVTALQTARISGRIPRTATLRPTVAPLDWTAMGDPPPRRPVRELGNGPTDLALLASALQRASETLGATPVAPLL</sequence>
<dbReference type="Gene3D" id="3.40.50.300">
    <property type="entry name" value="P-loop containing nucleotide triphosphate hydrolases"/>
    <property type="match status" value="2"/>
</dbReference>
<dbReference type="Pfam" id="PF01580">
    <property type="entry name" value="FtsK_SpoIIIE"/>
    <property type="match status" value="1"/>
</dbReference>
<dbReference type="InterPro" id="IPR002543">
    <property type="entry name" value="FtsK_dom"/>
</dbReference>